<protein>
    <submittedName>
        <fullName evidence="2">Uncharacterized protein</fullName>
    </submittedName>
</protein>
<comment type="caution">
    <text evidence="2">The sequence shown here is derived from an EMBL/GenBank/DDBJ whole genome shotgun (WGS) entry which is preliminary data.</text>
</comment>
<feature type="transmembrane region" description="Helical" evidence="1">
    <location>
        <begin position="63"/>
        <end position="92"/>
    </location>
</feature>
<reference evidence="2 3" key="1">
    <citation type="journal article" date="2016" name="Nat. Commun.">
        <title>Thousands of microbial genomes shed light on interconnected biogeochemical processes in an aquifer system.</title>
        <authorList>
            <person name="Anantharaman K."/>
            <person name="Brown C.T."/>
            <person name="Hug L.A."/>
            <person name="Sharon I."/>
            <person name="Castelle C.J."/>
            <person name="Probst A.J."/>
            <person name="Thomas B.C."/>
            <person name="Singh A."/>
            <person name="Wilkins M.J."/>
            <person name="Karaoz U."/>
            <person name="Brodie E.L."/>
            <person name="Williams K.H."/>
            <person name="Hubbard S.S."/>
            <person name="Banfield J.F."/>
        </authorList>
    </citation>
    <scope>NUCLEOTIDE SEQUENCE [LARGE SCALE GENOMIC DNA]</scope>
</reference>
<feature type="transmembrane region" description="Helical" evidence="1">
    <location>
        <begin position="40"/>
        <end position="57"/>
    </location>
</feature>
<keyword evidence="1" id="KW-0812">Transmembrane</keyword>
<keyword evidence="1" id="KW-1133">Transmembrane helix</keyword>
<dbReference type="AlphaFoldDB" id="A0A1F7IVD8"/>
<evidence type="ECO:0000256" key="1">
    <source>
        <dbReference type="SAM" id="Phobius"/>
    </source>
</evidence>
<feature type="transmembrane region" description="Helical" evidence="1">
    <location>
        <begin position="13"/>
        <end position="33"/>
    </location>
</feature>
<keyword evidence="1" id="KW-0472">Membrane</keyword>
<gene>
    <name evidence="2" type="ORF">A3A93_06035</name>
</gene>
<evidence type="ECO:0000313" key="3">
    <source>
        <dbReference type="Proteomes" id="UP000177141"/>
    </source>
</evidence>
<accession>A0A1F7IVD8</accession>
<evidence type="ECO:0000313" key="2">
    <source>
        <dbReference type="EMBL" id="OGK47317.1"/>
    </source>
</evidence>
<sequence>MYFGPFYFDTKEIFLIIATLLLGLALLFDWPIWWFDKQTLLTITILMLVTKGLLPAIHNEAYFILALITIFLTLYMPIFQVILFYLIAFMFFRLLRVI</sequence>
<dbReference type="STRING" id="1802061.A3A93_06035"/>
<organism evidence="2 3">
    <name type="scientific">Candidatus Roizmanbacteria bacterium RIFCSPLOWO2_01_FULL_38_12</name>
    <dbReference type="NCBI Taxonomy" id="1802061"/>
    <lineage>
        <taxon>Bacteria</taxon>
        <taxon>Candidatus Roizmaniibacteriota</taxon>
    </lineage>
</organism>
<proteinExistence type="predicted"/>
<dbReference type="EMBL" id="MGAL01000034">
    <property type="protein sequence ID" value="OGK47317.1"/>
    <property type="molecule type" value="Genomic_DNA"/>
</dbReference>
<name>A0A1F7IVD8_9BACT</name>
<dbReference type="Proteomes" id="UP000177141">
    <property type="component" value="Unassembled WGS sequence"/>
</dbReference>